<protein>
    <recommendedName>
        <fullName evidence="5">Transmembrane protein</fullName>
    </recommendedName>
</protein>
<dbReference type="AlphaFoldDB" id="A0A7S0E2W6"/>
<evidence type="ECO:0000256" key="1">
    <source>
        <dbReference type="SAM" id="Coils"/>
    </source>
</evidence>
<dbReference type="EMBL" id="HBEO01005445">
    <property type="protein sequence ID" value="CAD8471934.1"/>
    <property type="molecule type" value="Transcribed_RNA"/>
</dbReference>
<feature type="region of interest" description="Disordered" evidence="2">
    <location>
        <begin position="206"/>
        <end position="248"/>
    </location>
</feature>
<keyword evidence="3" id="KW-1133">Transmembrane helix</keyword>
<accession>A0A7S0E2W6</accession>
<keyword evidence="3" id="KW-0472">Membrane</keyword>
<gene>
    <name evidence="4" type="ORF">HPHI1048_LOCUS3882</name>
</gene>
<evidence type="ECO:0008006" key="5">
    <source>
        <dbReference type="Google" id="ProtNLM"/>
    </source>
</evidence>
<proteinExistence type="predicted"/>
<feature type="region of interest" description="Disordered" evidence="2">
    <location>
        <begin position="107"/>
        <end position="154"/>
    </location>
</feature>
<feature type="transmembrane region" description="Helical" evidence="3">
    <location>
        <begin position="30"/>
        <end position="51"/>
    </location>
</feature>
<feature type="region of interest" description="Disordered" evidence="2">
    <location>
        <begin position="309"/>
        <end position="347"/>
    </location>
</feature>
<keyword evidence="3" id="KW-0812">Transmembrane</keyword>
<sequence length="370" mass="41010">MEISGNICQFAPGLEGSFVLEQQKGKGRNFLRLAMSSALICATTLLCIYMIRGQSHVTAGQTALQQDELRREFRGAMQKLSSGQVAAEALRRNAWAERLSESRAHQELLRFGFSPPKPSPSRDMRRMREDGGRKHAEGREMDQRASGPDEAGNVSTRQMSLIKHASELGHELQKEREILNEALKDFHSKEQEYSKLKKLIHLKVTEGGSGGNAAMRTIADGTGDSGRQSSKAAAKSSSEGDAQPDIRDAHQNLVKIFKNQEFRRSSQGYVDAVYGLRDSESSRQGHNQLRGEMAPYSLQLEKAKRYLKELSSSDEMRQTDVESSYGGSYAGQSGQPYAAVSSPNKDVDELDARVQDARDGSYLDAVFDRQ</sequence>
<feature type="compositionally biased region" description="Basic and acidic residues" evidence="2">
    <location>
        <begin position="120"/>
        <end position="143"/>
    </location>
</feature>
<feature type="compositionally biased region" description="Low complexity" evidence="2">
    <location>
        <begin position="323"/>
        <end position="335"/>
    </location>
</feature>
<name>A0A7S0E2W6_9CRYP</name>
<evidence type="ECO:0000313" key="4">
    <source>
        <dbReference type="EMBL" id="CAD8471934.1"/>
    </source>
</evidence>
<reference evidence="4" key="1">
    <citation type="submission" date="2021-01" db="EMBL/GenBank/DDBJ databases">
        <authorList>
            <person name="Corre E."/>
            <person name="Pelletier E."/>
            <person name="Niang G."/>
            <person name="Scheremetjew M."/>
            <person name="Finn R."/>
            <person name="Kale V."/>
            <person name="Holt S."/>
            <person name="Cochrane G."/>
            <person name="Meng A."/>
            <person name="Brown T."/>
            <person name="Cohen L."/>
        </authorList>
    </citation>
    <scope>NUCLEOTIDE SEQUENCE</scope>
    <source>
        <strain evidence="4">CCMP325</strain>
    </source>
</reference>
<feature type="coiled-coil region" evidence="1">
    <location>
        <begin position="172"/>
        <end position="199"/>
    </location>
</feature>
<organism evidence="4">
    <name type="scientific">Hanusia phi</name>
    <dbReference type="NCBI Taxonomy" id="3032"/>
    <lineage>
        <taxon>Eukaryota</taxon>
        <taxon>Cryptophyceae</taxon>
        <taxon>Pyrenomonadales</taxon>
        <taxon>Geminigeraceae</taxon>
        <taxon>Hanusia</taxon>
    </lineage>
</organism>
<keyword evidence="1" id="KW-0175">Coiled coil</keyword>
<evidence type="ECO:0000256" key="3">
    <source>
        <dbReference type="SAM" id="Phobius"/>
    </source>
</evidence>
<evidence type="ECO:0000256" key="2">
    <source>
        <dbReference type="SAM" id="MobiDB-lite"/>
    </source>
</evidence>